<keyword evidence="3" id="KW-1185">Reference proteome</keyword>
<dbReference type="Proteomes" id="UP000031366">
    <property type="component" value="Unassembled WGS sequence"/>
</dbReference>
<reference evidence="2 3" key="1">
    <citation type="journal article" date="2015" name="Infect. Genet. Evol.">
        <title>Genomic sequences of six botulinum neurotoxin-producing strains representing three clostridial species illustrate the mobility and diversity of botulinum neurotoxin genes.</title>
        <authorList>
            <person name="Smith T.J."/>
            <person name="Hill K.K."/>
            <person name="Xie G."/>
            <person name="Foley B.T."/>
            <person name="Williamson C.H."/>
            <person name="Foster J.T."/>
            <person name="Johnson S.L."/>
            <person name="Chertkov O."/>
            <person name="Teshima H."/>
            <person name="Gibbons H.S."/>
            <person name="Johnsky L.A."/>
            <person name="Karavis M.A."/>
            <person name="Smith L.A."/>
        </authorList>
    </citation>
    <scope>NUCLEOTIDE SEQUENCE [LARGE SCALE GENOMIC DNA]</scope>
    <source>
        <strain evidence="2 3">CDC 2741</strain>
    </source>
</reference>
<gene>
    <name evidence="2" type="ORF">U732_1915</name>
</gene>
<organism evidence="2 3">
    <name type="scientific">Clostridium argentinense CDC 2741</name>
    <dbReference type="NCBI Taxonomy" id="1418104"/>
    <lineage>
        <taxon>Bacteria</taxon>
        <taxon>Bacillati</taxon>
        <taxon>Bacillota</taxon>
        <taxon>Clostridia</taxon>
        <taxon>Eubacteriales</taxon>
        <taxon>Clostridiaceae</taxon>
        <taxon>Clostridium</taxon>
    </lineage>
</organism>
<dbReference type="AlphaFoldDB" id="A0A0C1UGJ3"/>
<dbReference type="RefSeq" id="WP_039633849.1">
    <property type="nucleotide sequence ID" value="NZ_AYSO01000017.1"/>
</dbReference>
<evidence type="ECO:0000313" key="3">
    <source>
        <dbReference type="Proteomes" id="UP000031366"/>
    </source>
</evidence>
<dbReference type="EMBL" id="AYSO01000017">
    <property type="protein sequence ID" value="KIE46495.1"/>
    <property type="molecule type" value="Genomic_DNA"/>
</dbReference>
<accession>A0A0C1UGJ3</accession>
<keyword evidence="1" id="KW-1133">Transmembrane helix</keyword>
<sequence>MEKINEYNLKYKKRSAYSITAIIFLFLAVISSFVFGFLVFNCSSLLEVFKGFSLLILIFVILTLIFAIYFLNISKINYVSIKNKKIIVNNGNIFSKSIDMDKIEKIKIKDNRMIIMIKDSEDEININLKKLTLRNEEKLMDTLSNYIRVY</sequence>
<feature type="transmembrane region" description="Helical" evidence="1">
    <location>
        <begin position="21"/>
        <end position="40"/>
    </location>
</feature>
<protein>
    <submittedName>
        <fullName evidence="2">Uncharacterized protein</fullName>
    </submittedName>
</protein>
<keyword evidence="1" id="KW-0472">Membrane</keyword>
<comment type="caution">
    <text evidence="2">The sequence shown here is derived from an EMBL/GenBank/DDBJ whole genome shotgun (WGS) entry which is preliminary data.</text>
</comment>
<evidence type="ECO:0000313" key="2">
    <source>
        <dbReference type="EMBL" id="KIE46495.1"/>
    </source>
</evidence>
<feature type="transmembrane region" description="Helical" evidence="1">
    <location>
        <begin position="52"/>
        <end position="72"/>
    </location>
</feature>
<name>A0A0C1UGJ3_9CLOT</name>
<keyword evidence="1" id="KW-0812">Transmembrane</keyword>
<proteinExistence type="predicted"/>
<evidence type="ECO:0000256" key="1">
    <source>
        <dbReference type="SAM" id="Phobius"/>
    </source>
</evidence>